<proteinExistence type="predicted"/>
<sequence length="95" mass="9573">MPPDARAIPSRANQSPGGNIRHLIPAHVTGADGAGTDLVVPPAPNAEHVVGSANNVVIAAQALRAGPTTVLEARADAMMEARPNVPARDTTVIGA</sequence>
<dbReference type="EMBL" id="JLXW01000001">
    <property type="protein sequence ID" value="KBZ69336.1"/>
    <property type="molecule type" value="Genomic_DNA"/>
</dbReference>
<accession>A0A051UL74</accession>
<evidence type="ECO:0000313" key="1">
    <source>
        <dbReference type="EMBL" id="KBZ69336.1"/>
    </source>
</evidence>
<reference evidence="1 2" key="1">
    <citation type="submission" date="2014-04" db="EMBL/GenBank/DDBJ databases">
        <title>The Genome Sequence of Mycobacterium tuberculosis TKK-01-0051.</title>
        <authorList>
            <consortium name="The Broad Institute Genomics Platform"/>
            <consortium name="The Broad Institute Genome Sequencing Center for Infectious Disease"/>
            <person name="Earl A.M."/>
            <person name="Cohen K."/>
            <person name="Pym A."/>
            <person name="Bishai W."/>
            <person name="Maharaj K."/>
            <person name="Desjardins C."/>
            <person name="Abeel T."/>
            <person name="Young S."/>
            <person name="Zeng Q."/>
            <person name="Gargeya S."/>
            <person name="Abouelleil A."/>
            <person name="Alvarado L."/>
            <person name="Chapman S.B."/>
            <person name="Gainer-Dewar J."/>
            <person name="Goldberg J."/>
            <person name="Griggs A."/>
            <person name="Gujja S."/>
            <person name="Hansen M."/>
            <person name="Howarth C."/>
            <person name="Imamovic A."/>
            <person name="Larimer J."/>
            <person name="Murphy C."/>
            <person name="Naylor J."/>
            <person name="Pearson M."/>
            <person name="Poon T.W."/>
            <person name="Priest M."/>
            <person name="Roberts A."/>
            <person name="Saif S."/>
            <person name="Shea T."/>
            <person name="Sykes S."/>
            <person name="Wortman J."/>
            <person name="Nusbaum C."/>
            <person name="Birren B."/>
        </authorList>
    </citation>
    <scope>NUCLEOTIDE SEQUENCE [LARGE SCALE GENOMIC DNA]</scope>
    <source>
        <strain evidence="1 2">TKK-01-0051</strain>
    </source>
</reference>
<organism evidence="1 2">
    <name type="scientific">Mycobacterium [tuberculosis] TKK-01-0051</name>
    <dbReference type="NCBI Taxonomy" id="1324261"/>
    <lineage>
        <taxon>Bacteria</taxon>
        <taxon>Bacillati</taxon>
        <taxon>Actinomycetota</taxon>
        <taxon>Actinomycetes</taxon>
        <taxon>Mycobacteriales</taxon>
        <taxon>Mycobacteriaceae</taxon>
        <taxon>Mycobacterium</taxon>
        <taxon>Mycobacterium avium complex (MAC)</taxon>
    </lineage>
</organism>
<keyword evidence="2" id="KW-1185">Reference proteome</keyword>
<dbReference type="HOGENOM" id="CLU_2369864_0_0_11"/>
<dbReference type="PATRIC" id="fig|1324261.3.peg.52"/>
<evidence type="ECO:0000313" key="2">
    <source>
        <dbReference type="Proteomes" id="UP000025947"/>
    </source>
</evidence>
<dbReference type="AlphaFoldDB" id="A0A051UL74"/>
<gene>
    <name evidence="1" type="ORF">K875_00051</name>
</gene>
<comment type="caution">
    <text evidence="1">The sequence shown here is derived from an EMBL/GenBank/DDBJ whole genome shotgun (WGS) entry which is preliminary data.</text>
</comment>
<name>A0A051UL74_9MYCO</name>
<protein>
    <submittedName>
        <fullName evidence="1">Uncharacterized protein</fullName>
    </submittedName>
</protein>
<dbReference type="Proteomes" id="UP000025947">
    <property type="component" value="Unassembled WGS sequence"/>
</dbReference>